<protein>
    <submittedName>
        <fullName evidence="1">Uncharacterized protein</fullName>
    </submittedName>
</protein>
<dbReference type="EMBL" id="JABSTU010000011">
    <property type="protein sequence ID" value="KAH8009455.1"/>
    <property type="molecule type" value="Genomic_DNA"/>
</dbReference>
<organism evidence="1 2">
    <name type="scientific">Rhipicephalus microplus</name>
    <name type="common">Cattle tick</name>
    <name type="synonym">Boophilus microplus</name>
    <dbReference type="NCBI Taxonomy" id="6941"/>
    <lineage>
        <taxon>Eukaryota</taxon>
        <taxon>Metazoa</taxon>
        <taxon>Ecdysozoa</taxon>
        <taxon>Arthropoda</taxon>
        <taxon>Chelicerata</taxon>
        <taxon>Arachnida</taxon>
        <taxon>Acari</taxon>
        <taxon>Parasitiformes</taxon>
        <taxon>Ixodida</taxon>
        <taxon>Ixodoidea</taxon>
        <taxon>Ixodidae</taxon>
        <taxon>Rhipicephalinae</taxon>
        <taxon>Rhipicephalus</taxon>
        <taxon>Boophilus</taxon>
    </lineage>
</organism>
<gene>
    <name evidence="1" type="ORF">HPB51_017975</name>
</gene>
<name>A0A9J6D6K0_RHIMP</name>
<proteinExistence type="predicted"/>
<sequence length="221" mass="24191">MSQAIGGCRTRHPEDVVVSAVGDLDEDAGCLKASGMGIIDSSFPRAACAPVFNVASPSIADFPGNHFPPWPRLRSPDRPDSTSEVAYLPELDRWADIKYEETPTLCGYISALLKLKRARLQLFSQPACRPYIGVKENITMPEPRTGHSNYSNAEQYARKRDPSIMKLAQGKGPHGVRHTPVVTASGTVCRIRPPTALITGDHAVPEDVIGVKQLRLPWRPQ</sequence>
<dbReference type="AlphaFoldDB" id="A0A9J6D6K0"/>
<dbReference type="Proteomes" id="UP000821866">
    <property type="component" value="Chromosome 9"/>
</dbReference>
<reference evidence="1" key="2">
    <citation type="submission" date="2021-09" db="EMBL/GenBank/DDBJ databases">
        <authorList>
            <person name="Jia N."/>
            <person name="Wang J."/>
            <person name="Shi W."/>
            <person name="Du L."/>
            <person name="Sun Y."/>
            <person name="Zhan W."/>
            <person name="Jiang J."/>
            <person name="Wang Q."/>
            <person name="Zhang B."/>
            <person name="Ji P."/>
            <person name="Sakyi L.B."/>
            <person name="Cui X."/>
            <person name="Yuan T."/>
            <person name="Jiang B."/>
            <person name="Yang W."/>
            <person name="Lam T.T.-Y."/>
            <person name="Chang Q."/>
            <person name="Ding S."/>
            <person name="Wang X."/>
            <person name="Zhu J."/>
            <person name="Ruan X."/>
            <person name="Zhao L."/>
            <person name="Wei J."/>
            <person name="Que T."/>
            <person name="Du C."/>
            <person name="Cheng J."/>
            <person name="Dai P."/>
            <person name="Han X."/>
            <person name="Huang E."/>
            <person name="Gao Y."/>
            <person name="Liu J."/>
            <person name="Shao H."/>
            <person name="Ye R."/>
            <person name="Li L."/>
            <person name="Wei W."/>
            <person name="Wang X."/>
            <person name="Wang C."/>
            <person name="Huo Q."/>
            <person name="Li W."/>
            <person name="Guo W."/>
            <person name="Chen H."/>
            <person name="Chen S."/>
            <person name="Zhou L."/>
            <person name="Zhou L."/>
            <person name="Ni X."/>
            <person name="Tian J."/>
            <person name="Zhou Y."/>
            <person name="Sheng Y."/>
            <person name="Liu T."/>
            <person name="Pan Y."/>
            <person name="Xia L."/>
            <person name="Li J."/>
            <person name="Zhao F."/>
            <person name="Cao W."/>
        </authorList>
    </citation>
    <scope>NUCLEOTIDE SEQUENCE</scope>
    <source>
        <strain evidence="1">Rmic-2018</strain>
        <tissue evidence="1">Larvae</tissue>
    </source>
</reference>
<comment type="caution">
    <text evidence="1">The sequence shown here is derived from an EMBL/GenBank/DDBJ whole genome shotgun (WGS) entry which is preliminary data.</text>
</comment>
<keyword evidence="2" id="KW-1185">Reference proteome</keyword>
<accession>A0A9J6D6K0</accession>
<reference evidence="1" key="1">
    <citation type="journal article" date="2020" name="Cell">
        <title>Large-Scale Comparative Analyses of Tick Genomes Elucidate Their Genetic Diversity and Vector Capacities.</title>
        <authorList>
            <consortium name="Tick Genome and Microbiome Consortium (TIGMIC)"/>
            <person name="Jia N."/>
            <person name="Wang J."/>
            <person name="Shi W."/>
            <person name="Du L."/>
            <person name="Sun Y."/>
            <person name="Zhan W."/>
            <person name="Jiang J.F."/>
            <person name="Wang Q."/>
            <person name="Zhang B."/>
            <person name="Ji P."/>
            <person name="Bell-Sakyi L."/>
            <person name="Cui X.M."/>
            <person name="Yuan T.T."/>
            <person name="Jiang B.G."/>
            <person name="Yang W.F."/>
            <person name="Lam T.T."/>
            <person name="Chang Q.C."/>
            <person name="Ding S.J."/>
            <person name="Wang X.J."/>
            <person name="Zhu J.G."/>
            <person name="Ruan X.D."/>
            <person name="Zhao L."/>
            <person name="Wei J.T."/>
            <person name="Ye R.Z."/>
            <person name="Que T.C."/>
            <person name="Du C.H."/>
            <person name="Zhou Y.H."/>
            <person name="Cheng J.X."/>
            <person name="Dai P.F."/>
            <person name="Guo W.B."/>
            <person name="Han X.H."/>
            <person name="Huang E.J."/>
            <person name="Li L.F."/>
            <person name="Wei W."/>
            <person name="Gao Y.C."/>
            <person name="Liu J.Z."/>
            <person name="Shao H.Z."/>
            <person name="Wang X."/>
            <person name="Wang C.C."/>
            <person name="Yang T.C."/>
            <person name="Huo Q.B."/>
            <person name="Li W."/>
            <person name="Chen H.Y."/>
            <person name="Chen S.E."/>
            <person name="Zhou L.G."/>
            <person name="Ni X.B."/>
            <person name="Tian J.H."/>
            <person name="Sheng Y."/>
            <person name="Liu T."/>
            <person name="Pan Y.S."/>
            <person name="Xia L.Y."/>
            <person name="Li J."/>
            <person name="Zhao F."/>
            <person name="Cao W.C."/>
        </authorList>
    </citation>
    <scope>NUCLEOTIDE SEQUENCE</scope>
    <source>
        <strain evidence="1">Rmic-2018</strain>
    </source>
</reference>
<evidence type="ECO:0000313" key="1">
    <source>
        <dbReference type="EMBL" id="KAH8009455.1"/>
    </source>
</evidence>
<evidence type="ECO:0000313" key="2">
    <source>
        <dbReference type="Proteomes" id="UP000821866"/>
    </source>
</evidence>